<keyword evidence="1" id="KW-1133">Transmembrane helix</keyword>
<evidence type="ECO:0000256" key="1">
    <source>
        <dbReference type="SAM" id="Phobius"/>
    </source>
</evidence>
<evidence type="ECO:0000313" key="3">
    <source>
        <dbReference type="Proteomes" id="UP000658278"/>
    </source>
</evidence>
<sequence>MKRAGWHGDGISADFRGKAAACDVSRSVLTPGLSLSMIDVDWSEWWLTSIMAASFLVVGAVSGFRSGVRGQSLQHSFLPAVRATVCFVVLASTLVAVVLAYYWLWDLGSDEKSNQLHRYSSYITARPEGAIHGLALDYQGYWIDLNYGCDFHYWCSCARCTPRSPFELDEIVNRAIGNGAAWAFLAPVWMLFGLVPTLAAAGVAHPFGLRKRERQALPPR</sequence>
<accession>A0A934VGX9</accession>
<proteinExistence type="predicted"/>
<organism evidence="2 3">
    <name type="scientific">Haloferula rosea</name>
    <dbReference type="NCBI Taxonomy" id="490093"/>
    <lineage>
        <taxon>Bacteria</taxon>
        <taxon>Pseudomonadati</taxon>
        <taxon>Verrucomicrobiota</taxon>
        <taxon>Verrucomicrobiia</taxon>
        <taxon>Verrucomicrobiales</taxon>
        <taxon>Verrucomicrobiaceae</taxon>
        <taxon>Haloferula</taxon>
    </lineage>
</organism>
<dbReference type="EMBL" id="JAENII010000014">
    <property type="protein sequence ID" value="MBK1828511.1"/>
    <property type="molecule type" value="Genomic_DNA"/>
</dbReference>
<keyword evidence="1" id="KW-0812">Transmembrane</keyword>
<dbReference type="Proteomes" id="UP000658278">
    <property type="component" value="Unassembled WGS sequence"/>
</dbReference>
<feature type="transmembrane region" description="Helical" evidence="1">
    <location>
        <begin position="180"/>
        <end position="204"/>
    </location>
</feature>
<keyword evidence="1" id="KW-0472">Membrane</keyword>
<reference evidence="2" key="1">
    <citation type="submission" date="2021-01" db="EMBL/GenBank/DDBJ databases">
        <title>Modified the classification status of verrucomicrobia.</title>
        <authorList>
            <person name="Feng X."/>
        </authorList>
    </citation>
    <scope>NUCLEOTIDE SEQUENCE</scope>
    <source>
        <strain evidence="2">KCTC 22201</strain>
    </source>
</reference>
<gene>
    <name evidence="2" type="ORF">JIN81_15870</name>
</gene>
<dbReference type="AlphaFoldDB" id="A0A934VGX9"/>
<protein>
    <submittedName>
        <fullName evidence="2">Uncharacterized protein</fullName>
    </submittedName>
</protein>
<comment type="caution">
    <text evidence="2">The sequence shown here is derived from an EMBL/GenBank/DDBJ whole genome shotgun (WGS) entry which is preliminary data.</text>
</comment>
<dbReference type="RefSeq" id="WP_200282129.1">
    <property type="nucleotide sequence ID" value="NZ_JAENII010000014.1"/>
</dbReference>
<keyword evidence="3" id="KW-1185">Reference proteome</keyword>
<name>A0A934VGX9_9BACT</name>
<feature type="transmembrane region" description="Helical" evidence="1">
    <location>
        <begin position="85"/>
        <end position="104"/>
    </location>
</feature>
<feature type="transmembrane region" description="Helical" evidence="1">
    <location>
        <begin position="45"/>
        <end position="64"/>
    </location>
</feature>
<evidence type="ECO:0000313" key="2">
    <source>
        <dbReference type="EMBL" id="MBK1828511.1"/>
    </source>
</evidence>